<dbReference type="AlphaFoldDB" id="A0A4R6U2C2"/>
<name>A0A4R6U2C2_9BACI</name>
<accession>A0A4R6U2C2</accession>
<reference evidence="1 2" key="1">
    <citation type="submission" date="2019-03" db="EMBL/GenBank/DDBJ databases">
        <title>Genomic Encyclopedia of Type Strains, Phase IV (KMG-IV): sequencing the most valuable type-strain genomes for metagenomic binning, comparative biology and taxonomic classification.</title>
        <authorList>
            <person name="Goeker M."/>
        </authorList>
    </citation>
    <scope>NUCLEOTIDE SEQUENCE [LARGE SCALE GENOMIC DNA]</scope>
    <source>
        <strain evidence="1 2">DSM 28697</strain>
    </source>
</reference>
<sequence>MTPALTYPDTEPTNKFVAETTRTKRVPAVTAALSPFKFPLAMSPRFIGAERGESASNVLAIGVKIFVAGAAEAYN</sequence>
<evidence type="ECO:0000313" key="1">
    <source>
        <dbReference type="EMBL" id="TDQ40490.1"/>
    </source>
</evidence>
<protein>
    <submittedName>
        <fullName evidence="1">Uncharacterized protein</fullName>
    </submittedName>
</protein>
<gene>
    <name evidence="1" type="ORF">EV213_106209</name>
</gene>
<keyword evidence="2" id="KW-1185">Reference proteome</keyword>
<comment type="caution">
    <text evidence="1">The sequence shown here is derived from an EMBL/GenBank/DDBJ whole genome shotgun (WGS) entry which is preliminary data.</text>
</comment>
<organism evidence="1 2">
    <name type="scientific">Aureibacillus halotolerans</name>
    <dbReference type="NCBI Taxonomy" id="1508390"/>
    <lineage>
        <taxon>Bacteria</taxon>
        <taxon>Bacillati</taxon>
        <taxon>Bacillota</taxon>
        <taxon>Bacilli</taxon>
        <taxon>Bacillales</taxon>
        <taxon>Bacillaceae</taxon>
        <taxon>Aureibacillus</taxon>
    </lineage>
</organism>
<evidence type="ECO:0000313" key="2">
    <source>
        <dbReference type="Proteomes" id="UP000295632"/>
    </source>
</evidence>
<dbReference type="Proteomes" id="UP000295632">
    <property type="component" value="Unassembled WGS sequence"/>
</dbReference>
<dbReference type="EMBL" id="SNYJ01000006">
    <property type="protein sequence ID" value="TDQ40490.1"/>
    <property type="molecule type" value="Genomic_DNA"/>
</dbReference>
<proteinExistence type="predicted"/>